<dbReference type="EMBL" id="OU896718">
    <property type="protein sequence ID" value="CAH1118927.1"/>
    <property type="molecule type" value="Genomic_DNA"/>
</dbReference>
<dbReference type="PANTHER" id="PTHR21054">
    <property type="entry name" value="ZINC METALLOPROTEINASE-RELATED"/>
    <property type="match status" value="1"/>
</dbReference>
<evidence type="ECO:0008006" key="3">
    <source>
        <dbReference type="Google" id="ProtNLM"/>
    </source>
</evidence>
<dbReference type="Proteomes" id="UP001153737">
    <property type="component" value="Chromosome 12"/>
</dbReference>
<dbReference type="Pfam" id="PF12044">
    <property type="entry name" value="Metallopep"/>
    <property type="match status" value="1"/>
</dbReference>
<dbReference type="AlphaFoldDB" id="A0A9P0DIP4"/>
<accession>A0A9P0DIP4</accession>
<keyword evidence="2" id="KW-1185">Reference proteome</keyword>
<evidence type="ECO:0000313" key="1">
    <source>
        <dbReference type="EMBL" id="CAH1118927.1"/>
    </source>
</evidence>
<name>A0A9P0DIP4_PHACE</name>
<organism evidence="1 2">
    <name type="scientific">Phaedon cochleariae</name>
    <name type="common">Mustard beetle</name>
    <dbReference type="NCBI Taxonomy" id="80249"/>
    <lineage>
        <taxon>Eukaryota</taxon>
        <taxon>Metazoa</taxon>
        <taxon>Ecdysozoa</taxon>
        <taxon>Arthropoda</taxon>
        <taxon>Hexapoda</taxon>
        <taxon>Insecta</taxon>
        <taxon>Pterygota</taxon>
        <taxon>Neoptera</taxon>
        <taxon>Endopterygota</taxon>
        <taxon>Coleoptera</taxon>
        <taxon>Polyphaga</taxon>
        <taxon>Cucujiformia</taxon>
        <taxon>Chrysomeloidea</taxon>
        <taxon>Chrysomelidae</taxon>
        <taxon>Chrysomelinae</taxon>
        <taxon>Chrysomelini</taxon>
        <taxon>Phaedon</taxon>
    </lineage>
</organism>
<dbReference type="InterPro" id="IPR053002">
    <property type="entry name" value="Metalloproteinase_M10B"/>
</dbReference>
<reference evidence="1" key="1">
    <citation type="submission" date="2022-01" db="EMBL/GenBank/DDBJ databases">
        <authorList>
            <person name="King R."/>
        </authorList>
    </citation>
    <scope>NUCLEOTIDE SEQUENCE</scope>
</reference>
<dbReference type="InterPro" id="IPR021917">
    <property type="entry name" value="Unchr_Zn-peptidase-like"/>
</dbReference>
<evidence type="ECO:0000313" key="2">
    <source>
        <dbReference type="Proteomes" id="UP001153737"/>
    </source>
</evidence>
<proteinExistence type="predicted"/>
<sequence>MALKNHTISVINFTNQDTVTYSIIKLIGNIQNATSALCQNNDNNVHLIINNVKVTTNLVNNKFKFLVELHRGQNRLIINYCCEEKEIVLVYSSPKGYHSVIPLYVICDGHDGNFQAPAWMKNTAESACKRISLCSKLLQCVTAEKLNEHGLGRKTFSLESDCQIFQSRLNYLEVRTMSQAELWENIGREIMKSPIGSDNKKYLAFLSCTRYLGDKYDASMKTHEDLLNITEGYVALGGGGLALFGSACLYTWPETFEDIIDRFEDEAPVDRTQFLDDSCYRSTLGACFSTTLGSVLHELFHTFDLGHTEDGIMGRGFDNIYKVFTKSDLATDNVLEAKKILRNKIEFKEELEPGSSLAKDNIRKEFTVIEKFEEVDDTLLTRSCAVILCYHKWFNCLPVEQSSVLSFDSSNKLIKSTAGVRVVEIRRIGSEMVLHNWVFDGRIMKFSFQLSEDVIKKCNGVFIIFVEDTMGFILKETINL</sequence>
<dbReference type="PANTHER" id="PTHR21054:SF2">
    <property type="entry name" value="MIP04191P"/>
    <property type="match status" value="1"/>
</dbReference>
<protein>
    <recommendedName>
        <fullName evidence="3">Zinc metalloproteinase</fullName>
    </recommendedName>
</protein>
<dbReference type="OrthoDB" id="74460at2759"/>
<gene>
    <name evidence="1" type="ORF">PHAECO_LOCUS3087</name>
</gene>
<reference evidence="1" key="2">
    <citation type="submission" date="2022-10" db="EMBL/GenBank/DDBJ databases">
        <authorList>
            <consortium name="ENA_rothamsted_submissions"/>
            <consortium name="culmorum"/>
            <person name="King R."/>
        </authorList>
    </citation>
    <scope>NUCLEOTIDE SEQUENCE</scope>
</reference>